<name>A0A6A1QDD2_BALPH</name>
<dbReference type="EMBL" id="SGJD01000660">
    <property type="protein sequence ID" value="KAB0404121.1"/>
    <property type="molecule type" value="Genomic_DNA"/>
</dbReference>
<accession>A0A6A1QDD2</accession>
<proteinExistence type="predicted"/>
<sequence>LRLFPPERKYPPPSSSASHWPVLAVRARRGQLPGPRSRSHILRLCDFLGSVLAMNASRGRRQEAAGPKGRRAHRPREQVPELELIPLEAPQALPLMLTPQTPAPIVYSGMRPNCEVAVFINGPLALAGNADGVLPPKYFKEALQLRPTRKPLSLAGNEETECQSDPKHSSRGRRMTQQ</sequence>
<feature type="compositionally biased region" description="Basic residues" evidence="1">
    <location>
        <begin position="169"/>
        <end position="178"/>
    </location>
</feature>
<dbReference type="Proteomes" id="UP000437017">
    <property type="component" value="Unassembled WGS sequence"/>
</dbReference>
<feature type="non-terminal residue" evidence="2">
    <location>
        <position position="1"/>
    </location>
</feature>
<evidence type="ECO:0000313" key="2">
    <source>
        <dbReference type="EMBL" id="KAB0404121.1"/>
    </source>
</evidence>
<evidence type="ECO:0000256" key="1">
    <source>
        <dbReference type="SAM" id="MobiDB-lite"/>
    </source>
</evidence>
<gene>
    <name evidence="2" type="ORF">E2I00_008874</name>
</gene>
<protein>
    <submittedName>
        <fullName evidence="2">Uncharacterized protein</fullName>
    </submittedName>
</protein>
<feature type="region of interest" description="Disordered" evidence="1">
    <location>
        <begin position="149"/>
        <end position="178"/>
    </location>
</feature>
<organism evidence="2 3">
    <name type="scientific">Balaenoptera physalus</name>
    <name type="common">Fin whale</name>
    <name type="synonym">Balaena physalus</name>
    <dbReference type="NCBI Taxonomy" id="9770"/>
    <lineage>
        <taxon>Eukaryota</taxon>
        <taxon>Metazoa</taxon>
        <taxon>Chordata</taxon>
        <taxon>Craniata</taxon>
        <taxon>Vertebrata</taxon>
        <taxon>Euteleostomi</taxon>
        <taxon>Mammalia</taxon>
        <taxon>Eutheria</taxon>
        <taxon>Laurasiatheria</taxon>
        <taxon>Artiodactyla</taxon>
        <taxon>Whippomorpha</taxon>
        <taxon>Cetacea</taxon>
        <taxon>Mysticeti</taxon>
        <taxon>Balaenopteridae</taxon>
        <taxon>Balaenoptera</taxon>
    </lineage>
</organism>
<evidence type="ECO:0000313" key="3">
    <source>
        <dbReference type="Proteomes" id="UP000437017"/>
    </source>
</evidence>
<keyword evidence="3" id="KW-1185">Reference proteome</keyword>
<comment type="caution">
    <text evidence="2">The sequence shown here is derived from an EMBL/GenBank/DDBJ whole genome shotgun (WGS) entry which is preliminary data.</text>
</comment>
<dbReference type="AlphaFoldDB" id="A0A6A1QDD2"/>
<reference evidence="2 3" key="1">
    <citation type="journal article" date="2019" name="PLoS ONE">
        <title>Genomic analyses reveal an absence of contemporary introgressive admixture between fin whales and blue whales, despite known hybrids.</title>
        <authorList>
            <person name="Westbury M.V."/>
            <person name="Petersen B."/>
            <person name="Lorenzen E.D."/>
        </authorList>
    </citation>
    <scope>NUCLEOTIDE SEQUENCE [LARGE SCALE GENOMIC DNA]</scope>
    <source>
        <strain evidence="2">FinWhale-01</strain>
    </source>
</reference>
<dbReference type="OrthoDB" id="419694at2759"/>